<feature type="domain" description="Granulins" evidence="6">
    <location>
        <begin position="70"/>
        <end position="83"/>
    </location>
</feature>
<comment type="subcellular location">
    <subcellularLocation>
        <location evidence="1">Secreted</location>
    </subcellularLocation>
</comment>
<keyword evidence="5" id="KW-0732">Signal</keyword>
<evidence type="ECO:0000256" key="5">
    <source>
        <dbReference type="SAM" id="SignalP"/>
    </source>
</evidence>
<sequence length="587" mass="63797">MTTPSFSPPEIYTTIMIRLVVVSGLLCLFSASVQGTDCPGGLVRCPSFMTCCELANKEYGCCPFPNAMCCKDHVHCCPENMQCDVAQQTCRKNGSPLQFYWRVPIQPELIESNVELLKETVPEESNRLREVRGDSCPDGHPCPSIYTCCKMYKGGFGCCPFENAQCCSDGFHCCPVGSQCNATTGGCDHKTHKFTLDPYPLPVKKATEKPRAGFGSQPLRSGIADPGGKCPDGHPCPEKFTCCKVPDQGYGCCPYSEAVCCTDYIHCCPKGTNCNTTLGTCDVEKRKSLSVPAFSLVTKQLAHVPHIPKKEEVQKTASNVSSVVCPDEQYLCPDGNTCCQLQSGAYGCCPMDHATCCSDHMNCCPHGYRCFAGGCELNPAQDDAPLIRKISPAKKTAKKEPQQTDDDLQIVICPDKLSVCPDENTCCDIGGGFYGCCPMPKATCCEDKAHCCPHGYHCSSAGCEKASENSLQLVHLHFTNISETIGEVKSYKEPENDVICPDKEYSCPDGNTCCSVGGGEYGCCPMPKATCCSDQEHCCPHGYTCKDGGCEREPGLPFALPAFTPKLFLKKEKQENERDYPQVMLLP</sequence>
<reference evidence="7 8" key="2">
    <citation type="submission" date="2019-01" db="EMBL/GenBank/DDBJ databases">
        <title>The decoding of complex shrimp genome reveals the adaptation for benthos swimmer, frequently molting mechanism and breeding impact on genome.</title>
        <authorList>
            <person name="Sun Y."/>
            <person name="Gao Y."/>
            <person name="Yu Y."/>
        </authorList>
    </citation>
    <scope>NUCLEOTIDE SEQUENCE [LARGE SCALE GENOMIC DNA]</scope>
    <source>
        <tissue evidence="7">Muscle</tissue>
    </source>
</reference>
<keyword evidence="8" id="KW-1185">Reference proteome</keyword>
<keyword evidence="4" id="KW-1015">Disulfide bond</keyword>
<comment type="caution">
    <text evidence="7">The sequence shown here is derived from an EMBL/GenBank/DDBJ whole genome shotgun (WGS) entry which is preliminary data.</text>
</comment>
<protein>
    <submittedName>
        <fullName evidence="7">Putative granulins-like isoform X3</fullName>
    </submittedName>
</protein>
<dbReference type="EMBL" id="QCYY01001684">
    <property type="protein sequence ID" value="ROT76211.1"/>
    <property type="molecule type" value="Genomic_DNA"/>
</dbReference>
<evidence type="ECO:0000256" key="3">
    <source>
        <dbReference type="ARBA" id="ARBA00022525"/>
    </source>
</evidence>
<dbReference type="AlphaFoldDB" id="A0A3R7P5Q2"/>
<feature type="domain" description="Granulins" evidence="6">
    <location>
        <begin position="261"/>
        <end position="274"/>
    </location>
</feature>
<evidence type="ECO:0000313" key="8">
    <source>
        <dbReference type="Proteomes" id="UP000283509"/>
    </source>
</evidence>
<evidence type="ECO:0000256" key="2">
    <source>
        <dbReference type="ARBA" id="ARBA00010093"/>
    </source>
</evidence>
<dbReference type="OrthoDB" id="6381957at2759"/>
<evidence type="ECO:0000313" key="7">
    <source>
        <dbReference type="EMBL" id="ROT76211.1"/>
    </source>
</evidence>
<feature type="chain" id="PRO_5018626112" evidence="5">
    <location>
        <begin position="36"/>
        <end position="587"/>
    </location>
</feature>
<dbReference type="SUPFAM" id="SSF57277">
    <property type="entry name" value="Granulin repeat"/>
    <property type="match status" value="6"/>
</dbReference>
<evidence type="ECO:0000256" key="4">
    <source>
        <dbReference type="ARBA" id="ARBA00023157"/>
    </source>
</evidence>
<dbReference type="InterPro" id="IPR039036">
    <property type="entry name" value="Granulin_fam"/>
</dbReference>
<proteinExistence type="inferred from homology"/>
<dbReference type="PANTHER" id="PTHR12274">
    <property type="entry name" value="GRANULIN"/>
    <property type="match status" value="1"/>
</dbReference>
<dbReference type="Proteomes" id="UP000283509">
    <property type="component" value="Unassembled WGS sequence"/>
</dbReference>
<dbReference type="STRING" id="6689.A0A3R7P5Q2"/>
<comment type="similarity">
    <text evidence="2">Belongs to the granulin family.</text>
</comment>
<feature type="signal peptide" evidence="5">
    <location>
        <begin position="1"/>
        <end position="35"/>
    </location>
</feature>
<evidence type="ECO:0000256" key="1">
    <source>
        <dbReference type="ARBA" id="ARBA00004613"/>
    </source>
</evidence>
<evidence type="ECO:0000259" key="6">
    <source>
        <dbReference type="PROSITE" id="PS00799"/>
    </source>
</evidence>
<reference evidence="7 8" key="1">
    <citation type="submission" date="2018-04" db="EMBL/GenBank/DDBJ databases">
        <authorList>
            <person name="Zhang X."/>
            <person name="Yuan J."/>
            <person name="Li F."/>
            <person name="Xiang J."/>
        </authorList>
    </citation>
    <scope>NUCLEOTIDE SEQUENCE [LARGE SCALE GENOMIC DNA]</scope>
    <source>
        <tissue evidence="7">Muscle</tissue>
    </source>
</reference>
<gene>
    <name evidence="7" type="ORF">C7M84_005208</name>
</gene>
<keyword evidence="3" id="KW-0964">Secreted</keyword>
<name>A0A3R7P5Q2_PENVA</name>
<feature type="domain" description="Granulins" evidence="6">
    <location>
        <begin position="167"/>
        <end position="180"/>
    </location>
</feature>
<dbReference type="PANTHER" id="PTHR12274:SF3">
    <property type="entry name" value="PROGRANULIN"/>
    <property type="match status" value="1"/>
</dbReference>
<dbReference type="InterPro" id="IPR000118">
    <property type="entry name" value="Granulin"/>
</dbReference>
<dbReference type="InterPro" id="IPR037277">
    <property type="entry name" value="Granulin_sf"/>
</dbReference>
<dbReference type="Gene3D" id="2.10.25.160">
    <property type="entry name" value="Granulin"/>
    <property type="match status" value="6"/>
</dbReference>
<dbReference type="PROSITE" id="PS00799">
    <property type="entry name" value="GRANULINS"/>
    <property type="match status" value="5"/>
</dbReference>
<feature type="domain" description="Granulins" evidence="6">
    <location>
        <begin position="532"/>
        <end position="545"/>
    </location>
</feature>
<dbReference type="GO" id="GO:0005576">
    <property type="term" value="C:extracellular region"/>
    <property type="evidence" value="ECO:0007669"/>
    <property type="project" value="UniProtKB-SubCell"/>
</dbReference>
<organism evidence="7 8">
    <name type="scientific">Penaeus vannamei</name>
    <name type="common">Whiteleg shrimp</name>
    <name type="synonym">Litopenaeus vannamei</name>
    <dbReference type="NCBI Taxonomy" id="6689"/>
    <lineage>
        <taxon>Eukaryota</taxon>
        <taxon>Metazoa</taxon>
        <taxon>Ecdysozoa</taxon>
        <taxon>Arthropoda</taxon>
        <taxon>Crustacea</taxon>
        <taxon>Multicrustacea</taxon>
        <taxon>Malacostraca</taxon>
        <taxon>Eumalacostraca</taxon>
        <taxon>Eucarida</taxon>
        <taxon>Decapoda</taxon>
        <taxon>Dendrobranchiata</taxon>
        <taxon>Penaeoidea</taxon>
        <taxon>Penaeidae</taxon>
        <taxon>Penaeus</taxon>
    </lineage>
</organism>
<accession>A0A3R7P5Q2</accession>
<dbReference type="Pfam" id="PF00396">
    <property type="entry name" value="Granulin"/>
    <property type="match status" value="6"/>
</dbReference>
<feature type="domain" description="Granulins" evidence="6">
    <location>
        <begin position="445"/>
        <end position="458"/>
    </location>
</feature>
<dbReference type="SMART" id="SM00277">
    <property type="entry name" value="GRAN"/>
    <property type="match status" value="6"/>
</dbReference>